<evidence type="ECO:0000256" key="7">
    <source>
        <dbReference type="ARBA" id="ARBA00022984"/>
    </source>
</evidence>
<keyword evidence="5" id="KW-0067">ATP-binding</keyword>
<organism evidence="14 15">
    <name type="scientific">Kosmotoga pacifica</name>
    <dbReference type="NCBI Taxonomy" id="1330330"/>
    <lineage>
        <taxon>Bacteria</taxon>
        <taxon>Thermotogati</taxon>
        <taxon>Thermotogota</taxon>
        <taxon>Thermotogae</taxon>
        <taxon>Kosmotogales</taxon>
        <taxon>Kosmotogaceae</taxon>
        <taxon>Kosmotoga</taxon>
    </lineage>
</organism>
<dbReference type="Gene3D" id="3.90.190.20">
    <property type="entry name" value="Mur ligase, C-terminal domain"/>
    <property type="match status" value="1"/>
</dbReference>
<dbReference type="Proteomes" id="UP000035159">
    <property type="component" value="Chromosome"/>
</dbReference>
<keyword evidence="3 10" id="KW-0132">Cell division</keyword>
<feature type="domain" description="Mur ligase central" evidence="13">
    <location>
        <begin position="97"/>
        <end position="246"/>
    </location>
</feature>
<evidence type="ECO:0000259" key="11">
    <source>
        <dbReference type="Pfam" id="PF01225"/>
    </source>
</evidence>
<keyword evidence="1" id="KW-0963">Cytoplasm</keyword>
<evidence type="ECO:0000313" key="15">
    <source>
        <dbReference type="Proteomes" id="UP000035159"/>
    </source>
</evidence>
<evidence type="ECO:0000256" key="4">
    <source>
        <dbReference type="ARBA" id="ARBA00022741"/>
    </source>
</evidence>
<evidence type="ECO:0000256" key="5">
    <source>
        <dbReference type="ARBA" id="ARBA00022840"/>
    </source>
</evidence>
<dbReference type="EC" id="6.3.2.10" evidence="10"/>
<dbReference type="UniPathway" id="UPA00219"/>
<name>A0A0G2Z658_9BACT</name>
<dbReference type="AlphaFoldDB" id="A0A0G2Z658"/>
<dbReference type="InterPro" id="IPR036565">
    <property type="entry name" value="Mur-like_cat_sf"/>
</dbReference>
<evidence type="ECO:0000256" key="2">
    <source>
        <dbReference type="ARBA" id="ARBA00022598"/>
    </source>
</evidence>
<evidence type="ECO:0000313" key="14">
    <source>
        <dbReference type="EMBL" id="AKI97090.1"/>
    </source>
</evidence>
<dbReference type="GO" id="GO:0005737">
    <property type="term" value="C:cytoplasm"/>
    <property type="evidence" value="ECO:0007669"/>
    <property type="project" value="UniProtKB-SubCell"/>
</dbReference>
<evidence type="ECO:0000256" key="1">
    <source>
        <dbReference type="ARBA" id="ARBA00022490"/>
    </source>
</evidence>
<evidence type="ECO:0000259" key="13">
    <source>
        <dbReference type="Pfam" id="PF08245"/>
    </source>
</evidence>
<keyword evidence="15" id="KW-1185">Reference proteome</keyword>
<evidence type="ECO:0000256" key="3">
    <source>
        <dbReference type="ARBA" id="ARBA00022618"/>
    </source>
</evidence>
<dbReference type="GO" id="GO:0047480">
    <property type="term" value="F:UDP-N-acetylmuramoyl-tripeptide-D-alanyl-D-alanine ligase activity"/>
    <property type="evidence" value="ECO:0007669"/>
    <property type="project" value="UniProtKB-EC"/>
</dbReference>
<dbReference type="InterPro" id="IPR013221">
    <property type="entry name" value="Mur_ligase_cen"/>
</dbReference>
<keyword evidence="9 10" id="KW-0961">Cell wall biogenesis/degradation</keyword>
<reference evidence="14 15" key="1">
    <citation type="submission" date="2015-04" db="EMBL/GenBank/DDBJ databases">
        <title>Complete Genome Sequence of Kosmotoga pacifica SLHLJ1.</title>
        <authorList>
            <person name="Jiang L.J."/>
            <person name="Shao Z.Z."/>
            <person name="Jebbar M."/>
        </authorList>
    </citation>
    <scope>NUCLEOTIDE SEQUENCE [LARGE SCALE GENOMIC DNA]</scope>
    <source>
        <strain evidence="14 15">SLHLJ1</strain>
    </source>
</reference>
<dbReference type="GO" id="GO:0051301">
    <property type="term" value="P:cell division"/>
    <property type="evidence" value="ECO:0007669"/>
    <property type="project" value="UniProtKB-KW"/>
</dbReference>
<evidence type="ECO:0000256" key="9">
    <source>
        <dbReference type="ARBA" id="ARBA00023316"/>
    </source>
</evidence>
<dbReference type="GO" id="GO:0008766">
    <property type="term" value="F:UDP-N-acetylmuramoylalanyl-D-glutamyl-2,6-diaminopimelate-D-alanyl-D-alanine ligase activity"/>
    <property type="evidence" value="ECO:0007669"/>
    <property type="project" value="RHEA"/>
</dbReference>
<dbReference type="Gene3D" id="3.40.1390.10">
    <property type="entry name" value="MurE/MurF, N-terminal domain"/>
    <property type="match status" value="1"/>
</dbReference>
<feature type="domain" description="Mur ligase C-terminal" evidence="12">
    <location>
        <begin position="308"/>
        <end position="425"/>
    </location>
</feature>
<evidence type="ECO:0000259" key="12">
    <source>
        <dbReference type="Pfam" id="PF02875"/>
    </source>
</evidence>
<keyword evidence="7 10" id="KW-0573">Peptidoglycan synthesis</keyword>
<comment type="catalytic activity">
    <reaction evidence="10">
        <text>D-alanyl-D-alanine + UDP-N-acetyl-alpha-D-muramoyl-L-alanyl-gamma-D-glutamyl-meso-2,6-diaminopimelate + ATP = UDP-N-acetyl-alpha-D-muramoyl-L-alanyl-gamma-D-glutamyl-meso-2,6-diaminopimeloyl-D-alanyl-D-alanine + ADP + phosphate + H(+)</text>
        <dbReference type="Rhea" id="RHEA:28374"/>
        <dbReference type="ChEBI" id="CHEBI:15378"/>
        <dbReference type="ChEBI" id="CHEBI:30616"/>
        <dbReference type="ChEBI" id="CHEBI:43474"/>
        <dbReference type="ChEBI" id="CHEBI:57822"/>
        <dbReference type="ChEBI" id="CHEBI:61386"/>
        <dbReference type="ChEBI" id="CHEBI:83905"/>
        <dbReference type="ChEBI" id="CHEBI:456216"/>
        <dbReference type="EC" id="6.3.2.10"/>
    </reaction>
</comment>
<sequence>MMDQKTIAEFLRLTEGRRLKLDSRKIETGDVFIALKGTRYDGNDFVEDALNRGASLVVTSRNLSGDRVFTVAEPLQLLFCSARMVIRNSKMRHKIGITGSNGKTTTKELLHSTLSKIAPTFKTPGNLNTEIGIPISILENRDALLEAEYGAFELAADKKGDIRKLVELVEPDISILTNVGTAHLGKYNSPQELLEEKLSIFSALNNEGVAITNGDDLRIVKELKNASFRLLLFGEKNGQLVLANYRYIGNNTFVTLNFNNEERLLRLKNFWNKGQILDLMAVYLTLYSIGVDVPELLLVDSQLSFKDRFHVYDLAGIRVINDCYNSSIESVMVAIDALKRLRTGKKYAVVGSILEQGLFAKKTHLKLAELLKEFDAVVLYTRDRQIGYVTEALEVSFATDSIESIADWLLKHVEEGDLVYFKASRGVGLENVLKAFKEKIAKDG</sequence>
<dbReference type="Gene3D" id="3.40.1190.10">
    <property type="entry name" value="Mur-like, catalytic domain"/>
    <property type="match status" value="1"/>
</dbReference>
<keyword evidence="8 10" id="KW-0131">Cell cycle</keyword>
<dbReference type="Pfam" id="PF08245">
    <property type="entry name" value="Mur_ligase_M"/>
    <property type="match status" value="1"/>
</dbReference>
<accession>A0A0G2Z658</accession>
<dbReference type="NCBIfam" id="TIGR01143">
    <property type="entry name" value="murF"/>
    <property type="match status" value="1"/>
</dbReference>
<dbReference type="EMBL" id="CP011232">
    <property type="protein sequence ID" value="AKI97090.1"/>
    <property type="molecule type" value="Genomic_DNA"/>
</dbReference>
<dbReference type="GO" id="GO:0008360">
    <property type="term" value="P:regulation of cell shape"/>
    <property type="evidence" value="ECO:0007669"/>
    <property type="project" value="UniProtKB-KW"/>
</dbReference>
<dbReference type="GO" id="GO:0005524">
    <property type="term" value="F:ATP binding"/>
    <property type="evidence" value="ECO:0007669"/>
    <property type="project" value="UniProtKB-KW"/>
</dbReference>
<dbReference type="PANTHER" id="PTHR43024:SF1">
    <property type="entry name" value="UDP-N-ACETYLMURAMOYL-TRIPEPTIDE--D-ALANYL-D-ALANINE LIGASE"/>
    <property type="match status" value="1"/>
</dbReference>
<comment type="subcellular location">
    <subcellularLocation>
        <location evidence="10">Cytoplasm</location>
    </subcellularLocation>
</comment>
<keyword evidence="6 10" id="KW-0133">Cell shape</keyword>
<keyword evidence="4" id="KW-0547">Nucleotide-binding</keyword>
<dbReference type="KEGG" id="kpf:IX53_03815"/>
<dbReference type="SUPFAM" id="SSF53623">
    <property type="entry name" value="MurD-like peptide ligases, catalytic domain"/>
    <property type="match status" value="1"/>
</dbReference>
<dbReference type="SUPFAM" id="SSF63418">
    <property type="entry name" value="MurE/MurF N-terminal domain"/>
    <property type="match status" value="1"/>
</dbReference>
<dbReference type="SUPFAM" id="SSF53244">
    <property type="entry name" value="MurD-like peptide ligases, peptide-binding domain"/>
    <property type="match status" value="1"/>
</dbReference>
<protein>
    <recommendedName>
        <fullName evidence="10">UDP-N-acetylmuramoyl-tripeptide--D-alanyl-D-alanine ligase</fullName>
        <ecNumber evidence="10">6.3.2.10</ecNumber>
    </recommendedName>
</protein>
<gene>
    <name evidence="14" type="ORF">IX53_03815</name>
</gene>
<dbReference type="InterPro" id="IPR004101">
    <property type="entry name" value="Mur_ligase_C"/>
</dbReference>
<dbReference type="GO" id="GO:0071555">
    <property type="term" value="P:cell wall organization"/>
    <property type="evidence" value="ECO:0007669"/>
    <property type="project" value="UniProtKB-KW"/>
</dbReference>
<evidence type="ECO:0000256" key="10">
    <source>
        <dbReference type="RuleBase" id="RU004136"/>
    </source>
</evidence>
<comment type="pathway">
    <text evidence="10">Cell wall biogenesis; peptidoglycan biosynthesis.</text>
</comment>
<comment type="function">
    <text evidence="10">Involved in cell wall formation. Catalyzes the final step in the synthesis of UDP-N-acetylmuramoyl-pentapeptide, the precursor of murein.</text>
</comment>
<dbReference type="Pfam" id="PF01225">
    <property type="entry name" value="Mur_ligase"/>
    <property type="match status" value="1"/>
</dbReference>
<feature type="domain" description="Mur ligase N-terminal catalytic" evidence="11">
    <location>
        <begin position="19"/>
        <end position="62"/>
    </location>
</feature>
<dbReference type="InterPro" id="IPR035911">
    <property type="entry name" value="MurE/MurF_N"/>
</dbReference>
<dbReference type="STRING" id="1330330.IX53_03815"/>
<dbReference type="InterPro" id="IPR036615">
    <property type="entry name" value="Mur_ligase_C_dom_sf"/>
</dbReference>
<evidence type="ECO:0000256" key="8">
    <source>
        <dbReference type="ARBA" id="ARBA00023306"/>
    </source>
</evidence>
<dbReference type="InterPro" id="IPR000713">
    <property type="entry name" value="Mur_ligase_N"/>
</dbReference>
<proteinExistence type="predicted"/>
<evidence type="ECO:0000256" key="6">
    <source>
        <dbReference type="ARBA" id="ARBA00022960"/>
    </source>
</evidence>
<dbReference type="Pfam" id="PF02875">
    <property type="entry name" value="Mur_ligase_C"/>
    <property type="match status" value="1"/>
</dbReference>
<dbReference type="PATRIC" id="fig|1330330.3.peg.766"/>
<dbReference type="InterPro" id="IPR051046">
    <property type="entry name" value="MurCDEF_CellWall_CoF430Synth"/>
</dbReference>
<keyword evidence="2" id="KW-0436">Ligase</keyword>
<dbReference type="GO" id="GO:0009252">
    <property type="term" value="P:peptidoglycan biosynthetic process"/>
    <property type="evidence" value="ECO:0007669"/>
    <property type="project" value="UniProtKB-UniPathway"/>
</dbReference>
<dbReference type="InterPro" id="IPR005863">
    <property type="entry name" value="UDP-N-AcMur_synth"/>
</dbReference>
<dbReference type="PANTHER" id="PTHR43024">
    <property type="entry name" value="UDP-N-ACETYLMURAMOYL-TRIPEPTIDE--D-ALANYL-D-ALANINE LIGASE"/>
    <property type="match status" value="1"/>
</dbReference>